<evidence type="ECO:0000313" key="3">
    <source>
        <dbReference type="Proteomes" id="UP001558652"/>
    </source>
</evidence>
<dbReference type="AlphaFoldDB" id="A0ABD0XYX6"/>
<organism evidence="2 3">
    <name type="scientific">Ranatra chinensis</name>
    <dbReference type="NCBI Taxonomy" id="642074"/>
    <lineage>
        <taxon>Eukaryota</taxon>
        <taxon>Metazoa</taxon>
        <taxon>Ecdysozoa</taxon>
        <taxon>Arthropoda</taxon>
        <taxon>Hexapoda</taxon>
        <taxon>Insecta</taxon>
        <taxon>Pterygota</taxon>
        <taxon>Neoptera</taxon>
        <taxon>Paraneoptera</taxon>
        <taxon>Hemiptera</taxon>
        <taxon>Heteroptera</taxon>
        <taxon>Panheteroptera</taxon>
        <taxon>Nepomorpha</taxon>
        <taxon>Nepidae</taxon>
        <taxon>Ranatrinae</taxon>
        <taxon>Ranatra</taxon>
    </lineage>
</organism>
<dbReference type="GO" id="GO:0004497">
    <property type="term" value="F:monooxygenase activity"/>
    <property type="evidence" value="ECO:0007669"/>
    <property type="project" value="UniProtKB-KW"/>
</dbReference>
<keyword evidence="1" id="KW-0560">Oxidoreductase</keyword>
<sequence length="362" mass="40365">MWYWLWSGLAVLGGVWCWHRWRRAKGRRGGHVTDLRPPPPARPLAQAADRPLPLLLLLADARICRGGDIDSNDLVARFATDYFARIVYGVDSDAFDRQDSVLMRVAYDFLRHERVLLPSGGPAGRLVAFFRQLGAATVAARKSGREDGERNDLVAWALQTIDPPRTREDGMPALEHASSNVWTAMALYFCRGVRSLGAVLGRAVARVAADPDLQEAARGEVSHLLDALEDIEDEDRVRQEERLRTFVEAAASTVSVISEELQLRVHSSGRSGDRWHIATWIVGLVKRFRFLGSLPCFQEDAGICDDSEDVIDEELVRSVGVLVLAALLGKYKLYRGGSGSRRVKVDKSRIKMEPLMTKPHQC</sequence>
<protein>
    <submittedName>
        <fullName evidence="2">Uncharacterized protein</fullName>
    </submittedName>
</protein>
<dbReference type="Proteomes" id="UP001558652">
    <property type="component" value="Unassembled WGS sequence"/>
</dbReference>
<keyword evidence="3" id="KW-1185">Reference proteome</keyword>
<dbReference type="InterPro" id="IPR036396">
    <property type="entry name" value="Cyt_P450_sf"/>
</dbReference>
<accession>A0ABD0XYX6</accession>
<name>A0ABD0XYX6_9HEMI</name>
<dbReference type="EMBL" id="JBFDAA010000017">
    <property type="protein sequence ID" value="KAL1116439.1"/>
    <property type="molecule type" value="Genomic_DNA"/>
</dbReference>
<gene>
    <name evidence="2" type="ORF">AAG570_004913</name>
</gene>
<proteinExistence type="predicted"/>
<dbReference type="SUPFAM" id="SSF48264">
    <property type="entry name" value="Cytochrome P450"/>
    <property type="match status" value="1"/>
</dbReference>
<dbReference type="Gene3D" id="1.10.630.10">
    <property type="entry name" value="Cytochrome P450"/>
    <property type="match status" value="1"/>
</dbReference>
<reference evidence="2 3" key="1">
    <citation type="submission" date="2024-07" db="EMBL/GenBank/DDBJ databases">
        <title>Chromosome-level genome assembly of the water stick insect Ranatra chinensis (Heteroptera: Nepidae).</title>
        <authorList>
            <person name="Liu X."/>
        </authorList>
    </citation>
    <scope>NUCLEOTIDE SEQUENCE [LARGE SCALE GENOMIC DNA]</scope>
    <source>
        <strain evidence="2">Cailab_2021Rc</strain>
        <tissue evidence="2">Muscle</tissue>
    </source>
</reference>
<evidence type="ECO:0000313" key="2">
    <source>
        <dbReference type="EMBL" id="KAL1116439.1"/>
    </source>
</evidence>
<keyword evidence="1" id="KW-0503">Monooxygenase</keyword>
<evidence type="ECO:0000256" key="1">
    <source>
        <dbReference type="ARBA" id="ARBA00023033"/>
    </source>
</evidence>
<comment type="caution">
    <text evidence="2">The sequence shown here is derived from an EMBL/GenBank/DDBJ whole genome shotgun (WGS) entry which is preliminary data.</text>
</comment>